<evidence type="ECO:0000313" key="2">
    <source>
        <dbReference type="Proteomes" id="UP001404104"/>
    </source>
</evidence>
<protein>
    <submittedName>
        <fullName evidence="1">Uncharacterized protein</fullName>
    </submittedName>
</protein>
<reference evidence="1 2" key="1">
    <citation type="submission" date="2024-05" db="EMBL/GenBank/DDBJ databases">
        <authorList>
            <person name="Liu Q."/>
            <person name="Xin Y.-H."/>
        </authorList>
    </citation>
    <scope>NUCLEOTIDE SEQUENCE [LARGE SCALE GENOMIC DNA]</scope>
    <source>
        <strain evidence="1 2">CGMCC 1.15349</strain>
    </source>
</reference>
<organism evidence="1 2">
    <name type="scientific">Sphingomonas qilianensis</name>
    <dbReference type="NCBI Taxonomy" id="1736690"/>
    <lineage>
        <taxon>Bacteria</taxon>
        <taxon>Pseudomonadati</taxon>
        <taxon>Pseudomonadota</taxon>
        <taxon>Alphaproteobacteria</taxon>
        <taxon>Sphingomonadales</taxon>
        <taxon>Sphingomonadaceae</taxon>
        <taxon>Sphingomonas</taxon>
    </lineage>
</organism>
<dbReference type="EMBL" id="JBDIMF010000002">
    <property type="protein sequence ID" value="MEN2786484.1"/>
    <property type="molecule type" value="Genomic_DNA"/>
</dbReference>
<gene>
    <name evidence="1" type="ORF">ABC969_08640</name>
</gene>
<accession>A0ABU9XU12</accession>
<proteinExistence type="predicted"/>
<dbReference type="RefSeq" id="WP_345864268.1">
    <property type="nucleotide sequence ID" value="NZ_JBDIMF010000002.1"/>
</dbReference>
<comment type="caution">
    <text evidence="1">The sequence shown here is derived from an EMBL/GenBank/DDBJ whole genome shotgun (WGS) entry which is preliminary data.</text>
</comment>
<dbReference type="Proteomes" id="UP001404104">
    <property type="component" value="Unassembled WGS sequence"/>
</dbReference>
<name>A0ABU9XU12_9SPHN</name>
<keyword evidence="2" id="KW-1185">Reference proteome</keyword>
<sequence>MMDRLAARAEAIGAQRAAAVRADVAALLSAEVQGVDVSVVGDDVVIAGRGLRWRAVRDPALRWIGSLLR</sequence>
<evidence type="ECO:0000313" key="1">
    <source>
        <dbReference type="EMBL" id="MEN2786484.1"/>
    </source>
</evidence>